<evidence type="ECO:0000313" key="1">
    <source>
        <dbReference type="Proteomes" id="UP000694888"/>
    </source>
</evidence>
<evidence type="ECO:0000313" key="2">
    <source>
        <dbReference type="RefSeq" id="XP_012941939.2"/>
    </source>
</evidence>
<dbReference type="GeneID" id="106012717"/>
<dbReference type="RefSeq" id="XP_012941939.2">
    <property type="nucleotide sequence ID" value="XM_013086485.2"/>
</dbReference>
<accession>A0ABM1A6T1</accession>
<organism evidence="1 2">
    <name type="scientific">Aplysia californica</name>
    <name type="common">California sea hare</name>
    <dbReference type="NCBI Taxonomy" id="6500"/>
    <lineage>
        <taxon>Eukaryota</taxon>
        <taxon>Metazoa</taxon>
        <taxon>Spiralia</taxon>
        <taxon>Lophotrochozoa</taxon>
        <taxon>Mollusca</taxon>
        <taxon>Gastropoda</taxon>
        <taxon>Heterobranchia</taxon>
        <taxon>Euthyneura</taxon>
        <taxon>Tectipleura</taxon>
        <taxon>Aplysiida</taxon>
        <taxon>Aplysioidea</taxon>
        <taxon>Aplysiidae</taxon>
        <taxon>Aplysia</taxon>
    </lineage>
</organism>
<dbReference type="Proteomes" id="UP000694888">
    <property type="component" value="Unplaced"/>
</dbReference>
<gene>
    <name evidence="2" type="primary">LOC106012717</name>
</gene>
<protein>
    <submittedName>
        <fullName evidence="2">Uncharacterized protein LOC106012717</fullName>
    </submittedName>
</protein>
<keyword evidence="1" id="KW-1185">Reference proteome</keyword>
<sequence length="201" mass="23138">MYRELEYLTTPNTQTSTQKVVFRAFAGIRKSVYERWTETGVNDDFPVTAPAGCLNLSPDLPPCDKHYRSAILDNWPSDISMVYIDMYKNGFGRQTYSFSAPRTTVDSWLAPDWGGNRNVHYDIRGMVSGDNIRRRFYYLDATQECGTTSGYFFVFDSTSNDQCAANWTDQGFPVFIWQLIDRQIYESADVFEISIKTIDQP</sequence>
<name>A0ABM1A6T1_APLCA</name>
<proteinExistence type="predicted"/>
<reference evidence="2" key="1">
    <citation type="submission" date="2025-08" db="UniProtKB">
        <authorList>
            <consortium name="RefSeq"/>
        </authorList>
    </citation>
    <scope>IDENTIFICATION</scope>
</reference>